<name>A0ABS8C9R6_9BURK</name>
<dbReference type="InterPro" id="IPR012899">
    <property type="entry name" value="LTXXQ"/>
</dbReference>
<keyword evidence="4" id="KW-0574">Periplasm</keyword>
<proteinExistence type="inferred from homology"/>
<keyword evidence="8" id="KW-1185">Reference proteome</keyword>
<feature type="region of interest" description="Disordered" evidence="5">
    <location>
        <begin position="138"/>
        <end position="171"/>
    </location>
</feature>
<evidence type="ECO:0000313" key="8">
    <source>
        <dbReference type="Proteomes" id="UP000776983"/>
    </source>
</evidence>
<evidence type="ECO:0000256" key="1">
    <source>
        <dbReference type="ARBA" id="ARBA00004418"/>
    </source>
</evidence>
<dbReference type="PANTHER" id="PTHR38102:SF1">
    <property type="entry name" value="PERIPLASMIC CHAPERONE SPY"/>
    <property type="match status" value="1"/>
</dbReference>
<feature type="chain" id="PRO_5045679491" evidence="6">
    <location>
        <begin position="28"/>
        <end position="171"/>
    </location>
</feature>
<feature type="region of interest" description="Disordered" evidence="5">
    <location>
        <begin position="25"/>
        <end position="55"/>
    </location>
</feature>
<evidence type="ECO:0000256" key="3">
    <source>
        <dbReference type="ARBA" id="ARBA00022729"/>
    </source>
</evidence>
<feature type="compositionally biased region" description="Low complexity" evidence="5">
    <location>
        <begin position="161"/>
        <end position="171"/>
    </location>
</feature>
<accession>A0ABS8C9R6</accession>
<dbReference type="InterPro" id="IPR052211">
    <property type="entry name" value="Cpx_auxiliary_protein"/>
</dbReference>
<reference evidence="7 8" key="1">
    <citation type="submission" date="2020-07" db="EMBL/GenBank/DDBJ databases">
        <title>Pusillimonas sp. nov., isolated from poultry manure in Taiwan.</title>
        <authorList>
            <person name="Lin S.-Y."/>
            <person name="Tang Y.-S."/>
            <person name="Young C.-C."/>
        </authorList>
    </citation>
    <scope>NUCLEOTIDE SEQUENCE [LARGE SCALE GENOMIC DNA]</scope>
    <source>
        <strain evidence="7 8">CC-YST705</strain>
    </source>
</reference>
<dbReference type="EMBL" id="JACDXW010000001">
    <property type="protein sequence ID" value="MCB5362772.1"/>
    <property type="molecule type" value="Genomic_DNA"/>
</dbReference>
<evidence type="ECO:0000256" key="4">
    <source>
        <dbReference type="ARBA" id="ARBA00022764"/>
    </source>
</evidence>
<gene>
    <name evidence="7" type="ORF">H0484_03250</name>
</gene>
<dbReference type="Gene3D" id="1.20.120.1490">
    <property type="match status" value="1"/>
</dbReference>
<sequence>MKKSHQHLARLAMIIAATGAISAPAFAQPEGPQQGRPGAHGQHKHDGQRMGHRGQGAGIERMRGLDLSSAQRDKIFEIRHAAAPEQRQAMKDVFEARQALRELSRAEKFDEGKAKAAAEREGAAIAKATLLRAKTENQIHAVLTPEQRQKLQERRAPKPAPADAQPAKKGS</sequence>
<dbReference type="PANTHER" id="PTHR38102">
    <property type="entry name" value="PERIPLASMIC CHAPERONE SPY"/>
    <property type="match status" value="1"/>
</dbReference>
<protein>
    <submittedName>
        <fullName evidence="7">Spy/CpxP family protein refolding chaperone</fullName>
    </submittedName>
</protein>
<organism evidence="7 8">
    <name type="scientific">Mesopusillimonas faecipullorum</name>
    <dbReference type="NCBI Taxonomy" id="2755040"/>
    <lineage>
        <taxon>Bacteria</taxon>
        <taxon>Pseudomonadati</taxon>
        <taxon>Pseudomonadota</taxon>
        <taxon>Betaproteobacteria</taxon>
        <taxon>Burkholderiales</taxon>
        <taxon>Alcaligenaceae</taxon>
        <taxon>Mesopusillimonas</taxon>
    </lineage>
</organism>
<evidence type="ECO:0000256" key="6">
    <source>
        <dbReference type="SAM" id="SignalP"/>
    </source>
</evidence>
<feature type="signal peptide" evidence="6">
    <location>
        <begin position="1"/>
        <end position="27"/>
    </location>
</feature>
<evidence type="ECO:0000256" key="2">
    <source>
        <dbReference type="ARBA" id="ARBA00008441"/>
    </source>
</evidence>
<comment type="caution">
    <text evidence="7">The sequence shown here is derived from an EMBL/GenBank/DDBJ whole genome shotgun (WGS) entry which is preliminary data.</text>
</comment>
<dbReference type="PIRSF" id="PIRSF034445">
    <property type="entry name" value="CpxP_Spy"/>
    <property type="match status" value="1"/>
</dbReference>
<dbReference type="Proteomes" id="UP000776983">
    <property type="component" value="Unassembled WGS sequence"/>
</dbReference>
<evidence type="ECO:0000313" key="7">
    <source>
        <dbReference type="EMBL" id="MCB5362772.1"/>
    </source>
</evidence>
<feature type="compositionally biased region" description="Basic and acidic residues" evidence="5">
    <location>
        <begin position="147"/>
        <end position="156"/>
    </location>
</feature>
<comment type="subcellular location">
    <subcellularLocation>
        <location evidence="1">Periplasm</location>
    </subcellularLocation>
</comment>
<comment type="similarity">
    <text evidence="2">Belongs to the CpxP/Spy family.</text>
</comment>
<evidence type="ECO:0000256" key="5">
    <source>
        <dbReference type="SAM" id="MobiDB-lite"/>
    </source>
</evidence>
<dbReference type="RefSeq" id="WP_226952995.1">
    <property type="nucleotide sequence ID" value="NZ_JACDXW010000001.1"/>
</dbReference>
<dbReference type="Pfam" id="PF07813">
    <property type="entry name" value="LTXXQ"/>
    <property type="match status" value="1"/>
</dbReference>
<keyword evidence="3 6" id="KW-0732">Signal</keyword>
<dbReference type="CDD" id="cd09916">
    <property type="entry name" value="CpxP_like"/>
    <property type="match status" value="1"/>
</dbReference>